<protein>
    <submittedName>
        <fullName evidence="1">Uncharacterized protein</fullName>
    </submittedName>
</protein>
<accession>A0A7Z7ILT2</accession>
<gene>
    <name evidence="1" type="ORF">MSIMFB_02524</name>
</gene>
<proteinExistence type="predicted"/>
<comment type="caution">
    <text evidence="1">The sequence shown here is derived from an EMBL/GenBank/DDBJ whole genome shotgun (WGS) entry which is preliminary data.</text>
</comment>
<evidence type="ECO:0000313" key="1">
    <source>
        <dbReference type="EMBL" id="SOJ55034.1"/>
    </source>
</evidence>
<dbReference type="EMBL" id="OCTY01000002">
    <property type="protein sequence ID" value="SOJ55034.1"/>
    <property type="molecule type" value="Genomic_DNA"/>
</dbReference>
<organism evidence="1 2">
    <name type="scientific">Mycobacterium simulans</name>
    <dbReference type="NCBI Taxonomy" id="627089"/>
    <lineage>
        <taxon>Bacteria</taxon>
        <taxon>Bacillati</taxon>
        <taxon>Actinomycetota</taxon>
        <taxon>Actinomycetes</taxon>
        <taxon>Mycobacteriales</taxon>
        <taxon>Mycobacteriaceae</taxon>
        <taxon>Mycobacterium</taxon>
    </lineage>
</organism>
<evidence type="ECO:0000313" key="2">
    <source>
        <dbReference type="Proteomes" id="UP000554965"/>
    </source>
</evidence>
<keyword evidence="2" id="KW-1185">Reference proteome</keyword>
<reference evidence="1 2" key="1">
    <citation type="submission" date="2017-10" db="EMBL/GenBank/DDBJ databases">
        <authorList>
            <consortium name="Urmite Genomes"/>
        </authorList>
    </citation>
    <scope>NUCLEOTIDE SEQUENCE [LARGE SCALE GENOMIC DNA]</scope>
    <source>
        <strain evidence="1 2">FB-527</strain>
    </source>
</reference>
<sequence>MRDTGFRANGLAPCANGAPVHDGTLATVEAVLAMCGSPGRDRLLFYRGGHDGFDCSNA</sequence>
<name>A0A7Z7ILT2_9MYCO</name>
<dbReference type="AlphaFoldDB" id="A0A7Z7ILT2"/>
<dbReference type="Proteomes" id="UP000554965">
    <property type="component" value="Unassembled WGS sequence"/>
</dbReference>